<name>A0A380Q7N6_YERPU</name>
<evidence type="ECO:0000313" key="2">
    <source>
        <dbReference type="Proteomes" id="UP000255087"/>
    </source>
</evidence>
<evidence type="ECO:0000313" key="1">
    <source>
        <dbReference type="EMBL" id="SUP82008.1"/>
    </source>
</evidence>
<organism evidence="1 2">
    <name type="scientific">Yersinia pseudotuberculosis</name>
    <dbReference type="NCBI Taxonomy" id="633"/>
    <lineage>
        <taxon>Bacteria</taxon>
        <taxon>Pseudomonadati</taxon>
        <taxon>Pseudomonadota</taxon>
        <taxon>Gammaproteobacteria</taxon>
        <taxon>Enterobacterales</taxon>
        <taxon>Yersiniaceae</taxon>
        <taxon>Yersinia</taxon>
    </lineage>
</organism>
<sequence>MLEANEHIVVKRETLKKWAHDIHHVKRAKRRRSRVHKRREQMEAPGLMLKMDGSTHRWFGNNKSCLIEMNDDANSDIHIEFFPSETPAGCLNVMRSVIEKFGVFNTLFTAAQAAQ</sequence>
<gene>
    <name evidence="1" type="ORF">NCTC8580_01894</name>
</gene>
<accession>A0A380Q7N6</accession>
<dbReference type="AlphaFoldDB" id="A0A380Q7N6"/>
<dbReference type="Proteomes" id="UP000255087">
    <property type="component" value="Unassembled WGS sequence"/>
</dbReference>
<dbReference type="EMBL" id="UHJC01000001">
    <property type="protein sequence ID" value="SUP82008.1"/>
    <property type="molecule type" value="Genomic_DNA"/>
</dbReference>
<proteinExistence type="predicted"/>
<protein>
    <submittedName>
        <fullName evidence="1">Uncharacterized protein</fullName>
    </submittedName>
</protein>
<reference evidence="1 2" key="1">
    <citation type="submission" date="2018-06" db="EMBL/GenBank/DDBJ databases">
        <authorList>
            <consortium name="Pathogen Informatics"/>
            <person name="Doyle S."/>
        </authorList>
    </citation>
    <scope>NUCLEOTIDE SEQUENCE [LARGE SCALE GENOMIC DNA]</scope>
    <source>
        <strain evidence="1 2">NCTC8580</strain>
    </source>
</reference>